<protein>
    <submittedName>
        <fullName evidence="2">Uncharacterized protein</fullName>
    </submittedName>
</protein>
<accession>A0A382ITE8</accession>
<gene>
    <name evidence="2" type="ORF">METZ01_LOCUS255978</name>
</gene>
<proteinExistence type="predicted"/>
<feature type="non-terminal residue" evidence="2">
    <location>
        <position position="1"/>
    </location>
</feature>
<name>A0A382ITE8_9ZZZZ</name>
<keyword evidence="1" id="KW-1133">Transmembrane helix</keyword>
<evidence type="ECO:0000256" key="1">
    <source>
        <dbReference type="SAM" id="Phobius"/>
    </source>
</evidence>
<organism evidence="2">
    <name type="scientific">marine metagenome</name>
    <dbReference type="NCBI Taxonomy" id="408172"/>
    <lineage>
        <taxon>unclassified sequences</taxon>
        <taxon>metagenomes</taxon>
        <taxon>ecological metagenomes</taxon>
    </lineage>
</organism>
<reference evidence="2" key="1">
    <citation type="submission" date="2018-05" db="EMBL/GenBank/DDBJ databases">
        <authorList>
            <person name="Lanie J.A."/>
            <person name="Ng W.-L."/>
            <person name="Kazmierczak K.M."/>
            <person name="Andrzejewski T.M."/>
            <person name="Davidsen T.M."/>
            <person name="Wayne K.J."/>
            <person name="Tettelin H."/>
            <person name="Glass J.I."/>
            <person name="Rusch D."/>
            <person name="Podicherti R."/>
            <person name="Tsui H.-C.T."/>
            <person name="Winkler M.E."/>
        </authorList>
    </citation>
    <scope>NUCLEOTIDE SEQUENCE</scope>
</reference>
<dbReference type="AlphaFoldDB" id="A0A382ITE8"/>
<evidence type="ECO:0000313" key="2">
    <source>
        <dbReference type="EMBL" id="SVC03124.1"/>
    </source>
</evidence>
<feature type="transmembrane region" description="Helical" evidence="1">
    <location>
        <begin position="12"/>
        <end position="36"/>
    </location>
</feature>
<sequence>WTWKLSDLLRRVISVLPSMVKVIMAAFIALLVYFPLARFSLILEKLGVNVQGIPLSYYRNRHYYFMRTDALDRFGTRLEKRFSRQDITSMMTEAGFTDIQFSDNRPFWVCLARKK</sequence>
<dbReference type="EMBL" id="UINC01069613">
    <property type="protein sequence ID" value="SVC03124.1"/>
    <property type="molecule type" value="Genomic_DNA"/>
</dbReference>
<keyword evidence="1" id="KW-0812">Transmembrane</keyword>
<keyword evidence="1" id="KW-0472">Membrane</keyword>